<gene>
    <name evidence="1" type="primary">yebE</name>
    <name evidence="1" type="ORF">AQS8620_02606</name>
</gene>
<dbReference type="RefSeq" id="WP_085837598.1">
    <property type="nucleotide sequence ID" value="NZ_FWFS01000010.1"/>
</dbReference>
<keyword evidence="2" id="KW-1185">Reference proteome</keyword>
<accession>A0A1Y5TF62</accession>
<dbReference type="Gene3D" id="1.10.3680.10">
    <property type="entry name" value="TerB-like"/>
    <property type="match status" value="1"/>
</dbReference>
<organism evidence="1 2">
    <name type="scientific">Aquimixticola soesokkakensis</name>
    <dbReference type="NCBI Taxonomy" id="1519096"/>
    <lineage>
        <taxon>Bacteria</taxon>
        <taxon>Pseudomonadati</taxon>
        <taxon>Pseudomonadota</taxon>
        <taxon>Alphaproteobacteria</taxon>
        <taxon>Rhodobacterales</taxon>
        <taxon>Paracoccaceae</taxon>
        <taxon>Aquimixticola</taxon>
    </lineage>
</organism>
<protein>
    <submittedName>
        <fullName evidence="1">Inner membrane protein YebE</fullName>
    </submittedName>
</protein>
<dbReference type="InterPro" id="IPR029024">
    <property type="entry name" value="TerB-like"/>
</dbReference>
<dbReference type="SUPFAM" id="SSF158682">
    <property type="entry name" value="TerB-like"/>
    <property type="match status" value="1"/>
</dbReference>
<proteinExistence type="predicted"/>
<dbReference type="InterPro" id="IPR007486">
    <property type="entry name" value="YebE"/>
</dbReference>
<dbReference type="AlphaFoldDB" id="A0A1Y5TF62"/>
<dbReference type="OrthoDB" id="7866618at2"/>
<reference evidence="1 2" key="1">
    <citation type="submission" date="2017-03" db="EMBL/GenBank/DDBJ databases">
        <authorList>
            <person name="Afonso C.L."/>
            <person name="Miller P.J."/>
            <person name="Scott M.A."/>
            <person name="Spackman E."/>
            <person name="Goraichik I."/>
            <person name="Dimitrov K.M."/>
            <person name="Suarez D.L."/>
            <person name="Swayne D.E."/>
        </authorList>
    </citation>
    <scope>NUCLEOTIDE SEQUENCE [LARGE SCALE GENOMIC DNA]</scope>
    <source>
        <strain evidence="1 2">CECT 8620</strain>
    </source>
</reference>
<dbReference type="Proteomes" id="UP000193862">
    <property type="component" value="Unassembled WGS sequence"/>
</dbReference>
<sequence>MSFVKTLATLAVGFAAAKGAQKMRDMGGMDAVKNALRSAGDKGGMGDQLGAMAEKFGVPGGAETVRGLMGKFGGQAADMTEASQAGLGALMGAMTGAASAGAAGVSDMMGAMTGGTPVGEAMEENAKMMIRAMIQAAKADGEIDAEERSKILDALSDASEEEMAFVQGELDADIDVARFASDMSESARAQVYSAALMAISVDTEAEKQYLAQLASALALPTQKVATIHETMGKPFI</sequence>
<evidence type="ECO:0000313" key="1">
    <source>
        <dbReference type="EMBL" id="SLN58880.1"/>
    </source>
</evidence>
<evidence type="ECO:0000313" key="2">
    <source>
        <dbReference type="Proteomes" id="UP000193862"/>
    </source>
</evidence>
<dbReference type="Pfam" id="PF04391">
    <property type="entry name" value="DUF533"/>
    <property type="match status" value="1"/>
</dbReference>
<dbReference type="CDD" id="cd07178">
    <property type="entry name" value="terB_like_YebE"/>
    <property type="match status" value="1"/>
</dbReference>
<name>A0A1Y5TF62_9RHOB</name>
<dbReference type="EMBL" id="FWFS01000010">
    <property type="protein sequence ID" value="SLN58880.1"/>
    <property type="molecule type" value="Genomic_DNA"/>
</dbReference>